<feature type="transmembrane region" description="Helical" evidence="6">
    <location>
        <begin position="541"/>
        <end position="563"/>
    </location>
</feature>
<name>A0A8S1CII0_9INSE</name>
<sequence length="758" mass="87100">MVSYLVDLVRSHLMLRRVRRYVHKRQKYLEDRQHNEHFWENNQSIWSKIWLRWKCLQNALLWMILRSLFGFIGGVVLVLVLLLSLSVQVQMSPVKVAVLMSVLSPLLTLGLAFSSQVRCVVLLLLPQLASKRGRHALVAFAFILAINGPAANTIHNMHETAHSLTCTLKLAGIGFRKLANIVERPLETAKMMIDKALTTIKLSVSELRSTLVGFQKAISAIGNMFKASLNWLTNVKEMCDQEFGTPMERCIRLIEKSSKECSDSFGPNFSWLCSVSYAGSLTCSTLSSTTAVCVAANPFAEAVDNTVKEMRDDFMKEIDAIFYVDVHFEQDFTSDFETDNKTLRSMLQEMKAELEQIYYPFVFLYKLAGGLLGLTWIIIFYKAFKYHMKFKTNDRFDNYYVTREMREIDLARIKQGKEPILPLTSSEKRLYCRPGKLRLLRSERKRLFHSLVFLFLATLNIIYYLGCDYSLFWVLDVIKRDTILPDTPPERPQVKLQVGGEGLIPDMYRNLSESFSSHKDMSFDLHPSMCLPRPKQPDMVLYLRIGSVLLLAWFFALLEPFVLRLRPHVLSLYYPERARARATWLSSHILRERGGFFRDIGRLAGVMKNAEPLTKRGLVEKLKDRFWLARLFFGGAVQSCCVVCATAADKFLECEALGCNAIYCEECFHERRNVCIVCEENLVQPEIPGLILERYSGDEEVEKEESETTRAEASTSSKPHQVVEAEEDEPRLNFALNFMTAILDSMRDLLFLVPRWPL</sequence>
<dbReference type="InterPro" id="IPR012858">
    <property type="entry name" value="DC_STAMP-like"/>
</dbReference>
<evidence type="ECO:0000256" key="1">
    <source>
        <dbReference type="ARBA" id="ARBA00004141"/>
    </source>
</evidence>
<keyword evidence="2 6" id="KW-0812">Transmembrane</keyword>
<dbReference type="Pfam" id="PF07782">
    <property type="entry name" value="DC_STAMP"/>
    <property type="match status" value="1"/>
</dbReference>
<feature type="transmembrane region" description="Helical" evidence="6">
    <location>
        <begin position="447"/>
        <end position="466"/>
    </location>
</feature>
<dbReference type="PANTHER" id="PTHR21041">
    <property type="entry name" value="DENDRITIC CELL-SPECIFIC TRANSMEMBRANE PROTEIN"/>
    <property type="match status" value="1"/>
</dbReference>
<evidence type="ECO:0008006" key="11">
    <source>
        <dbReference type="Google" id="ProtNLM"/>
    </source>
</evidence>
<feature type="transmembrane region" description="Helical" evidence="6">
    <location>
        <begin position="357"/>
        <end position="381"/>
    </location>
</feature>
<comment type="subcellular location">
    <subcellularLocation>
        <location evidence="1">Membrane</location>
        <topology evidence="1">Multi-pass membrane protein</topology>
    </subcellularLocation>
</comment>
<dbReference type="AlphaFoldDB" id="A0A8S1CII0"/>
<feature type="domain" description="Dendritic cell-specific transmembrane protein-like" evidence="7">
    <location>
        <begin position="396"/>
        <end position="585"/>
    </location>
</feature>
<dbReference type="Pfam" id="PF26039">
    <property type="entry name" value="Dcst2"/>
    <property type="match status" value="1"/>
</dbReference>
<keyword evidence="10" id="KW-1185">Reference proteome</keyword>
<feature type="domain" description="E3 ubiquitin-protein ligase DCST1-like C-terminal" evidence="8">
    <location>
        <begin position="640"/>
        <end position="680"/>
    </location>
</feature>
<evidence type="ECO:0000259" key="8">
    <source>
        <dbReference type="Pfam" id="PF26037"/>
    </source>
</evidence>
<evidence type="ECO:0000256" key="3">
    <source>
        <dbReference type="ARBA" id="ARBA00022989"/>
    </source>
</evidence>
<dbReference type="InterPro" id="IPR051856">
    <property type="entry name" value="CSR-E3_Ligase_Protein"/>
</dbReference>
<dbReference type="PANTHER" id="PTHR21041:SF9">
    <property type="entry name" value="DENDRITIC CELL-SPECIFIC TRANSMEMBRANE PROTEIN-LIKE DOMAIN-CONTAINING PROTEIN"/>
    <property type="match status" value="1"/>
</dbReference>
<evidence type="ECO:0000313" key="9">
    <source>
        <dbReference type="EMBL" id="CAB3367402.1"/>
    </source>
</evidence>
<comment type="caution">
    <text evidence="9">The sequence shown here is derived from an EMBL/GenBank/DDBJ whole genome shotgun (WGS) entry which is preliminary data.</text>
</comment>
<feature type="region of interest" description="Disordered" evidence="5">
    <location>
        <begin position="701"/>
        <end position="726"/>
    </location>
</feature>
<dbReference type="Pfam" id="PF26037">
    <property type="entry name" value="zf-RING_DCST1_C"/>
    <property type="match status" value="1"/>
</dbReference>
<protein>
    <recommendedName>
        <fullName evidence="11">Dendritic cell-specific transmembrane protein-like domain-containing protein</fullName>
    </recommendedName>
</protein>
<reference evidence="9 10" key="1">
    <citation type="submission" date="2020-04" db="EMBL/GenBank/DDBJ databases">
        <authorList>
            <person name="Alioto T."/>
            <person name="Alioto T."/>
            <person name="Gomez Garrido J."/>
        </authorList>
    </citation>
    <scope>NUCLEOTIDE SEQUENCE [LARGE SCALE GENOMIC DNA]</scope>
</reference>
<keyword evidence="3 6" id="KW-1133">Transmembrane helix</keyword>
<gene>
    <name evidence="9" type="ORF">CLODIP_2_CD00356</name>
</gene>
<evidence type="ECO:0000313" key="10">
    <source>
        <dbReference type="Proteomes" id="UP000494165"/>
    </source>
</evidence>
<dbReference type="OrthoDB" id="6598372at2759"/>
<feature type="transmembrane region" description="Helical" evidence="6">
    <location>
        <begin position="103"/>
        <end position="125"/>
    </location>
</feature>
<feature type="transmembrane region" description="Helical" evidence="6">
    <location>
        <begin position="137"/>
        <end position="155"/>
    </location>
</feature>
<dbReference type="InterPro" id="IPR058842">
    <property type="entry name" value="DCST1_C"/>
</dbReference>
<evidence type="ECO:0000256" key="2">
    <source>
        <dbReference type="ARBA" id="ARBA00022692"/>
    </source>
</evidence>
<dbReference type="Proteomes" id="UP000494165">
    <property type="component" value="Unassembled WGS sequence"/>
</dbReference>
<dbReference type="GO" id="GO:0016020">
    <property type="term" value="C:membrane"/>
    <property type="evidence" value="ECO:0007669"/>
    <property type="project" value="UniProtKB-SubCell"/>
</dbReference>
<evidence type="ECO:0000259" key="7">
    <source>
        <dbReference type="Pfam" id="PF07782"/>
    </source>
</evidence>
<evidence type="ECO:0000256" key="5">
    <source>
        <dbReference type="SAM" id="MobiDB-lite"/>
    </source>
</evidence>
<evidence type="ECO:0000256" key="6">
    <source>
        <dbReference type="SAM" id="Phobius"/>
    </source>
</evidence>
<keyword evidence="4 6" id="KW-0472">Membrane</keyword>
<proteinExistence type="predicted"/>
<organism evidence="9 10">
    <name type="scientific">Cloeon dipterum</name>
    <dbReference type="NCBI Taxonomy" id="197152"/>
    <lineage>
        <taxon>Eukaryota</taxon>
        <taxon>Metazoa</taxon>
        <taxon>Ecdysozoa</taxon>
        <taxon>Arthropoda</taxon>
        <taxon>Hexapoda</taxon>
        <taxon>Insecta</taxon>
        <taxon>Pterygota</taxon>
        <taxon>Palaeoptera</taxon>
        <taxon>Ephemeroptera</taxon>
        <taxon>Pisciforma</taxon>
        <taxon>Baetidae</taxon>
        <taxon>Cloeon</taxon>
    </lineage>
</organism>
<dbReference type="EMBL" id="CADEPI010000030">
    <property type="protein sequence ID" value="CAB3367402.1"/>
    <property type="molecule type" value="Genomic_DNA"/>
</dbReference>
<evidence type="ECO:0000256" key="4">
    <source>
        <dbReference type="ARBA" id="ARBA00023136"/>
    </source>
</evidence>
<feature type="transmembrane region" description="Helical" evidence="6">
    <location>
        <begin position="59"/>
        <end position="83"/>
    </location>
</feature>
<accession>A0A8S1CII0</accession>